<dbReference type="InterPro" id="IPR036291">
    <property type="entry name" value="NAD(P)-bd_dom_sf"/>
</dbReference>
<dbReference type="GO" id="GO:0016491">
    <property type="term" value="F:oxidoreductase activity"/>
    <property type="evidence" value="ECO:0007669"/>
    <property type="project" value="UniProtKB-KW"/>
</dbReference>
<dbReference type="OrthoDB" id="9805904at2"/>
<evidence type="ECO:0000256" key="1">
    <source>
        <dbReference type="ARBA" id="ARBA00006484"/>
    </source>
</evidence>
<gene>
    <name evidence="3" type="ORF">A8806_11248</name>
</gene>
<dbReference type="AlphaFoldDB" id="A0A2Y9C622"/>
<dbReference type="PROSITE" id="PS00061">
    <property type="entry name" value="ADH_SHORT"/>
    <property type="match status" value="1"/>
</dbReference>
<comment type="caution">
    <text evidence="3">The sequence shown here is derived from an EMBL/GenBank/DDBJ whole genome shotgun (WGS) entry which is preliminary data.</text>
</comment>
<accession>A0A2Y9C622</accession>
<dbReference type="Proteomes" id="UP000245845">
    <property type="component" value="Unassembled WGS sequence"/>
</dbReference>
<dbReference type="InterPro" id="IPR002347">
    <property type="entry name" value="SDR_fam"/>
</dbReference>
<dbReference type="Pfam" id="PF13561">
    <property type="entry name" value="adh_short_C2"/>
    <property type="match status" value="1"/>
</dbReference>
<evidence type="ECO:0000256" key="2">
    <source>
        <dbReference type="ARBA" id="ARBA00023002"/>
    </source>
</evidence>
<name>A0A2Y9C622_9FIRM</name>
<dbReference type="PANTHER" id="PTHR43639">
    <property type="entry name" value="OXIDOREDUCTASE, SHORT-CHAIN DEHYDROGENASE/REDUCTASE FAMILY (AFU_ORTHOLOGUE AFUA_5G02870)"/>
    <property type="match status" value="1"/>
</dbReference>
<dbReference type="InterPro" id="IPR020904">
    <property type="entry name" value="Sc_DH/Rdtase_CS"/>
</dbReference>
<dbReference type="CDD" id="cd05233">
    <property type="entry name" value="SDR_c"/>
    <property type="match status" value="1"/>
</dbReference>
<dbReference type="PRINTS" id="PR00081">
    <property type="entry name" value="GDHRDH"/>
</dbReference>
<organism evidence="3 4">
    <name type="scientific">Faecalicatena orotica</name>
    <dbReference type="NCBI Taxonomy" id="1544"/>
    <lineage>
        <taxon>Bacteria</taxon>
        <taxon>Bacillati</taxon>
        <taxon>Bacillota</taxon>
        <taxon>Clostridia</taxon>
        <taxon>Lachnospirales</taxon>
        <taxon>Lachnospiraceae</taxon>
        <taxon>Faecalicatena</taxon>
    </lineage>
</organism>
<dbReference type="PANTHER" id="PTHR43639:SF1">
    <property type="entry name" value="SHORT-CHAIN DEHYDROGENASE_REDUCTASE FAMILY PROTEIN"/>
    <property type="match status" value="1"/>
</dbReference>
<dbReference type="EMBL" id="QGDL01000012">
    <property type="protein sequence ID" value="PWJ23803.1"/>
    <property type="molecule type" value="Genomic_DNA"/>
</dbReference>
<dbReference type="GO" id="GO:0008206">
    <property type="term" value="P:bile acid metabolic process"/>
    <property type="evidence" value="ECO:0007669"/>
    <property type="project" value="UniProtKB-ARBA"/>
</dbReference>
<evidence type="ECO:0000313" key="4">
    <source>
        <dbReference type="Proteomes" id="UP000245845"/>
    </source>
</evidence>
<dbReference type="SUPFAM" id="SSF51735">
    <property type="entry name" value="NAD(P)-binding Rossmann-fold domains"/>
    <property type="match status" value="1"/>
</dbReference>
<dbReference type="PRINTS" id="PR00080">
    <property type="entry name" value="SDRFAMILY"/>
</dbReference>
<protein>
    <submittedName>
        <fullName evidence="3">NAD(P)-dependent dehydrogenase (Short-subunit alcohol dehydrogenase family)</fullName>
    </submittedName>
</protein>
<evidence type="ECO:0000313" key="3">
    <source>
        <dbReference type="EMBL" id="PWJ23803.1"/>
    </source>
</evidence>
<comment type="similarity">
    <text evidence="1">Belongs to the short-chain dehydrogenases/reductases (SDR) family.</text>
</comment>
<proteinExistence type="inferred from homology"/>
<reference evidence="3 4" key="1">
    <citation type="submission" date="2018-05" db="EMBL/GenBank/DDBJ databases">
        <title>The Hungate 1000. A catalogue of reference genomes from the rumen microbiome.</title>
        <authorList>
            <person name="Kelly W."/>
        </authorList>
    </citation>
    <scope>NUCLEOTIDE SEQUENCE [LARGE SCALE GENOMIC DNA]</scope>
    <source>
        <strain evidence="3 4">NLAE-zl-C242</strain>
    </source>
</reference>
<sequence length="255" mass="27617">MRLKDKVIIVTGGTKGIGRTIALAAAAEGAKVVIGGRDAEGGRTFVEEVKQNTPGDGMFVKGDLTSVDCCRELVEETVRKYGKLDGLVNYAGTVLSMAPITETTEEQFDSIMSINFKSAFFVTKYAVKVMQENGGGSIINMGSMHAYGGEIDRTAYACSKGAMYTLYKHIAKNYAKDLIRCNWITIGWVATPGELALRKEQGVGEDWLNEVGSNYFPMGRLQTPEDYTDSALFLLGDGSSQVTGTEIFVTGGFMF</sequence>
<dbReference type="RefSeq" id="WP_109732640.1">
    <property type="nucleotide sequence ID" value="NZ_BAAACK010000025.1"/>
</dbReference>
<dbReference type="Gene3D" id="3.40.50.720">
    <property type="entry name" value="NAD(P)-binding Rossmann-like Domain"/>
    <property type="match status" value="1"/>
</dbReference>
<dbReference type="FunFam" id="3.40.50.720:FF:000084">
    <property type="entry name" value="Short-chain dehydrogenase reductase"/>
    <property type="match status" value="1"/>
</dbReference>
<keyword evidence="2" id="KW-0560">Oxidoreductase</keyword>
<keyword evidence="4" id="KW-1185">Reference proteome</keyword>